<evidence type="ECO:0000256" key="2">
    <source>
        <dbReference type="ARBA" id="ARBA00023136"/>
    </source>
</evidence>
<evidence type="ECO:0000256" key="1">
    <source>
        <dbReference type="ARBA" id="ARBA00004370"/>
    </source>
</evidence>
<dbReference type="GO" id="GO:0016020">
    <property type="term" value="C:membrane"/>
    <property type="evidence" value="ECO:0007669"/>
    <property type="project" value="UniProtKB-SubCell"/>
</dbReference>
<keyword evidence="2" id="KW-0472">Membrane</keyword>
<sequence length="221" mass="24678">MHRCGISLFRDRLGLWLAFIVILMMASFMIHAFARLALAQVPLEGQSEVIEKSLRQSLPKELPPKPKAPKIINKSKPSPKKAPVTGPTFFIKKIKLTGNTVISDERLMPLVDLGEGKKVSLGMLNAMANEITAVYATEGYLLARALVPKQEVKDSTVEIVIYEGKINKVLVQGNKKLSTEKFQQRMKMVQDEAVLKEQTLERVLLELNELMGVEVTTVLKP</sequence>
<dbReference type="Pfam" id="PF08479">
    <property type="entry name" value="POTRA_2"/>
    <property type="match status" value="1"/>
</dbReference>
<organism evidence="5">
    <name type="scientific">marine metagenome</name>
    <dbReference type="NCBI Taxonomy" id="408172"/>
    <lineage>
        <taxon>unclassified sequences</taxon>
        <taxon>metagenomes</taxon>
        <taxon>ecological metagenomes</taxon>
    </lineage>
</organism>
<reference evidence="5" key="1">
    <citation type="submission" date="2018-05" db="EMBL/GenBank/DDBJ databases">
        <authorList>
            <person name="Lanie J.A."/>
            <person name="Ng W.-L."/>
            <person name="Kazmierczak K.M."/>
            <person name="Andrzejewski T.M."/>
            <person name="Davidsen T.M."/>
            <person name="Wayne K.J."/>
            <person name="Tettelin H."/>
            <person name="Glass J.I."/>
            <person name="Rusch D."/>
            <person name="Podicherti R."/>
            <person name="Tsui H.-C.T."/>
            <person name="Winkler M.E."/>
        </authorList>
    </citation>
    <scope>NUCLEOTIDE SEQUENCE</scope>
</reference>
<dbReference type="AlphaFoldDB" id="A0A382JBU9"/>
<dbReference type="GO" id="GO:0098046">
    <property type="term" value="C:type V protein secretion system complex"/>
    <property type="evidence" value="ECO:0007669"/>
    <property type="project" value="TreeGrafter"/>
</dbReference>
<dbReference type="EMBL" id="UINC01073098">
    <property type="protein sequence ID" value="SVC09218.1"/>
    <property type="molecule type" value="Genomic_DNA"/>
</dbReference>
<name>A0A382JBU9_9ZZZZ</name>
<feature type="domain" description="POTRA" evidence="4">
    <location>
        <begin position="89"/>
        <end position="164"/>
    </location>
</feature>
<evidence type="ECO:0000256" key="3">
    <source>
        <dbReference type="SAM" id="MobiDB-lite"/>
    </source>
</evidence>
<dbReference type="InterPro" id="IPR013686">
    <property type="entry name" value="Polypept-transport_assoc_ShlB"/>
</dbReference>
<dbReference type="PANTHER" id="PTHR34597">
    <property type="entry name" value="SLR1661 PROTEIN"/>
    <property type="match status" value="1"/>
</dbReference>
<proteinExistence type="predicted"/>
<dbReference type="InterPro" id="IPR051544">
    <property type="entry name" value="TPS_OM_transporter"/>
</dbReference>
<dbReference type="GO" id="GO:0008320">
    <property type="term" value="F:protein transmembrane transporter activity"/>
    <property type="evidence" value="ECO:0007669"/>
    <property type="project" value="TreeGrafter"/>
</dbReference>
<feature type="non-terminal residue" evidence="5">
    <location>
        <position position="221"/>
    </location>
</feature>
<dbReference type="Gene3D" id="3.10.20.310">
    <property type="entry name" value="membrane protein fhac"/>
    <property type="match status" value="1"/>
</dbReference>
<accession>A0A382JBU9</accession>
<dbReference type="PROSITE" id="PS51779">
    <property type="entry name" value="POTRA"/>
    <property type="match status" value="1"/>
</dbReference>
<protein>
    <recommendedName>
        <fullName evidence="4">POTRA domain-containing protein</fullName>
    </recommendedName>
</protein>
<gene>
    <name evidence="5" type="ORF">METZ01_LOCUS262072</name>
</gene>
<evidence type="ECO:0000313" key="5">
    <source>
        <dbReference type="EMBL" id="SVC09218.1"/>
    </source>
</evidence>
<dbReference type="GO" id="GO:0046819">
    <property type="term" value="P:protein secretion by the type V secretion system"/>
    <property type="evidence" value="ECO:0007669"/>
    <property type="project" value="TreeGrafter"/>
</dbReference>
<feature type="region of interest" description="Disordered" evidence="3">
    <location>
        <begin position="54"/>
        <end position="84"/>
    </location>
</feature>
<evidence type="ECO:0000259" key="4">
    <source>
        <dbReference type="PROSITE" id="PS51779"/>
    </source>
</evidence>
<dbReference type="PANTHER" id="PTHR34597:SF3">
    <property type="entry name" value="OUTER MEMBRANE TRANSPORTER CDIB"/>
    <property type="match status" value="1"/>
</dbReference>
<comment type="subcellular location">
    <subcellularLocation>
        <location evidence="1">Membrane</location>
    </subcellularLocation>
</comment>
<dbReference type="InterPro" id="IPR034746">
    <property type="entry name" value="POTRA"/>
</dbReference>